<name>A0A7E4UV52_PANRE</name>
<evidence type="ECO:0000313" key="2">
    <source>
        <dbReference type="WBParaSite" id="Pan_g13215.t1"/>
    </source>
</evidence>
<accession>A0A7E4UV52</accession>
<evidence type="ECO:0000313" key="1">
    <source>
        <dbReference type="Proteomes" id="UP000492821"/>
    </source>
</evidence>
<organism evidence="1 2">
    <name type="scientific">Panagrellus redivivus</name>
    <name type="common">Microworm</name>
    <dbReference type="NCBI Taxonomy" id="6233"/>
    <lineage>
        <taxon>Eukaryota</taxon>
        <taxon>Metazoa</taxon>
        <taxon>Ecdysozoa</taxon>
        <taxon>Nematoda</taxon>
        <taxon>Chromadorea</taxon>
        <taxon>Rhabditida</taxon>
        <taxon>Tylenchina</taxon>
        <taxon>Panagrolaimomorpha</taxon>
        <taxon>Panagrolaimoidea</taxon>
        <taxon>Panagrolaimidae</taxon>
        <taxon>Panagrellus</taxon>
    </lineage>
</organism>
<keyword evidence="1" id="KW-1185">Reference proteome</keyword>
<dbReference type="AlphaFoldDB" id="A0A7E4UV52"/>
<reference evidence="2" key="2">
    <citation type="submission" date="2020-10" db="UniProtKB">
        <authorList>
            <consortium name="WormBaseParasite"/>
        </authorList>
    </citation>
    <scope>IDENTIFICATION</scope>
</reference>
<dbReference type="Proteomes" id="UP000492821">
    <property type="component" value="Unassembled WGS sequence"/>
</dbReference>
<reference evidence="1" key="1">
    <citation type="journal article" date="2013" name="Genetics">
        <title>The draft genome and transcriptome of Panagrellus redivivus are shaped by the harsh demands of a free-living lifestyle.</title>
        <authorList>
            <person name="Srinivasan J."/>
            <person name="Dillman A.R."/>
            <person name="Macchietto M.G."/>
            <person name="Heikkinen L."/>
            <person name="Lakso M."/>
            <person name="Fracchia K.M."/>
            <person name="Antoshechkin I."/>
            <person name="Mortazavi A."/>
            <person name="Wong G."/>
            <person name="Sternberg P.W."/>
        </authorList>
    </citation>
    <scope>NUCLEOTIDE SEQUENCE [LARGE SCALE GENOMIC DNA]</scope>
    <source>
        <strain evidence="1">MT8872</strain>
    </source>
</reference>
<protein>
    <submittedName>
        <fullName evidence="2">F-box domain-containing protein</fullName>
    </submittedName>
</protein>
<proteinExistence type="predicted"/>
<sequence>MPYPILTLPYPFAKRLQQLLSPFELQNLQIAAAHFKGPLEPVVMTSKVYRITFEGDTSDVINLTVACNSLDMKTKTVNIGNEKVVYQCPHASFNSLSNAVFDNICFNNLYYAAKIVCIKYCKVSLKFLENIAARFKITNLRDLYIREGNEIDNDVKISTVYKMFPFLKTLSIATAYNGWIRELLDPDFTTEIEYLLLRHDSLDELLSFNTVDFHRLVEKHPRLNLYMVYKVPGQIHESKEYFEMRIKKAFSLHRFNSYGDFYLYFEVSSVNDTPEQYFFWYIDRIKKL</sequence>
<dbReference type="WBParaSite" id="Pan_g13215.t1">
    <property type="protein sequence ID" value="Pan_g13215.t1"/>
    <property type="gene ID" value="Pan_g13215"/>
</dbReference>